<proteinExistence type="predicted"/>
<accession>A0A4Y9ZXK2</accession>
<feature type="compositionally biased region" description="Acidic residues" evidence="1">
    <location>
        <begin position="554"/>
        <end position="566"/>
    </location>
</feature>
<name>A0A4Y9ZXK2_9AGAM</name>
<reference evidence="2 3" key="1">
    <citation type="submission" date="2019-02" db="EMBL/GenBank/DDBJ databases">
        <title>Genome sequencing of the rare red list fungi Hericium alpestre (H. flagellum).</title>
        <authorList>
            <person name="Buettner E."/>
            <person name="Kellner H."/>
        </authorList>
    </citation>
    <scope>NUCLEOTIDE SEQUENCE [LARGE SCALE GENOMIC DNA]</scope>
    <source>
        <strain evidence="2 3">DSM 108284</strain>
    </source>
</reference>
<feature type="region of interest" description="Disordered" evidence="1">
    <location>
        <begin position="544"/>
        <end position="566"/>
    </location>
</feature>
<dbReference type="AlphaFoldDB" id="A0A4Y9ZXK2"/>
<gene>
    <name evidence="2" type="ORF">EWM64_g5262</name>
</gene>
<sequence length="566" mass="63612">MEEVGKDRQIRTSIPSDDTQAQFDTSCALFMIDRICSMKRVSRKPVLHPRSQKLAILDWLSLVFVRQPQGDAASVAIQMDSPNVTLLVAIERGIPNADDRAAGDLVMDTLRDLLDTPRSKPEKIEVLDELMLKISSQRIQHKLHMLQTLDLPSVESLPDSQPSRLSTHPTFPLADLISAWRARRNRETSPGLVEYAHRNEDRCPHAMAALQECITKIFELNAQPDVSLFPAETEEQLSESVSAFRRMSSFANLVLSSTFIATATTAPGKHGGASSPECIFLKRFQRRLRRVSQYHTQALMFVERGVVLLESALRAHPHTGLRRDMEIRWVANELAMPRGHGVQYEIFRTPDLVIDRALETADVSYFGRNFDRDLAKQLIETSGVKQVLHDACGASAAPIITHLHAELQLITYLLERDIAVYPSRGDESFIGTSKLSCEACDTYLKELQSRRPLPRWKLSGTSEKMQPTWALPDGPIGSDVARRIQDDCRHMLLDELDRQLEIQRSREFSKTYLAEHPFLSGHPTPLSYDGAVYPFLSAHPTPHIYDGAVSPSEEASEDTDSEDGDD</sequence>
<comment type="caution">
    <text evidence="2">The sequence shown here is derived from an EMBL/GenBank/DDBJ whole genome shotgun (WGS) entry which is preliminary data.</text>
</comment>
<organism evidence="2 3">
    <name type="scientific">Hericium alpestre</name>
    <dbReference type="NCBI Taxonomy" id="135208"/>
    <lineage>
        <taxon>Eukaryota</taxon>
        <taxon>Fungi</taxon>
        <taxon>Dikarya</taxon>
        <taxon>Basidiomycota</taxon>
        <taxon>Agaricomycotina</taxon>
        <taxon>Agaricomycetes</taxon>
        <taxon>Russulales</taxon>
        <taxon>Hericiaceae</taxon>
        <taxon>Hericium</taxon>
    </lineage>
</organism>
<dbReference type="InterPro" id="IPR027796">
    <property type="entry name" value="OTT_1508_deam-like"/>
</dbReference>
<protein>
    <submittedName>
        <fullName evidence="2">Uncharacterized protein</fullName>
    </submittedName>
</protein>
<evidence type="ECO:0000313" key="3">
    <source>
        <dbReference type="Proteomes" id="UP000298061"/>
    </source>
</evidence>
<dbReference type="Proteomes" id="UP000298061">
    <property type="component" value="Unassembled WGS sequence"/>
</dbReference>
<dbReference type="EMBL" id="SFCI01000622">
    <property type="protein sequence ID" value="TFY78753.1"/>
    <property type="molecule type" value="Genomic_DNA"/>
</dbReference>
<dbReference type="Pfam" id="PF14441">
    <property type="entry name" value="OTT_1508_deam"/>
    <property type="match status" value="1"/>
</dbReference>
<keyword evidence="3" id="KW-1185">Reference proteome</keyword>
<evidence type="ECO:0000313" key="2">
    <source>
        <dbReference type="EMBL" id="TFY78753.1"/>
    </source>
</evidence>
<evidence type="ECO:0000256" key="1">
    <source>
        <dbReference type="SAM" id="MobiDB-lite"/>
    </source>
</evidence>